<dbReference type="Pfam" id="PF06009">
    <property type="entry name" value="Laminin_II"/>
    <property type="match status" value="1"/>
</dbReference>
<dbReference type="SUPFAM" id="SSF57196">
    <property type="entry name" value="EGF/Laminin"/>
    <property type="match status" value="2"/>
</dbReference>
<keyword evidence="11 12" id="KW-0424">Laminin EGF-like domain</keyword>
<comment type="caution">
    <text evidence="17">The sequence shown here is derived from an EMBL/GenBank/DDBJ whole genome shotgun (WGS) entry which is preliminary data.</text>
</comment>
<evidence type="ECO:0000256" key="7">
    <source>
        <dbReference type="ARBA" id="ARBA00022889"/>
    </source>
</evidence>
<evidence type="ECO:0000256" key="2">
    <source>
        <dbReference type="ARBA" id="ARBA00022525"/>
    </source>
</evidence>
<evidence type="ECO:0000256" key="10">
    <source>
        <dbReference type="ARBA" id="ARBA00023180"/>
    </source>
</evidence>
<keyword evidence="3" id="KW-0272">Extracellular matrix</keyword>
<keyword evidence="18" id="KW-1185">Reference proteome</keyword>
<keyword evidence="8 13" id="KW-0175">Coiled coil</keyword>
<feature type="domain" description="Laminin G" evidence="15">
    <location>
        <begin position="1361"/>
        <end position="1529"/>
    </location>
</feature>
<feature type="coiled-coil region" evidence="13">
    <location>
        <begin position="393"/>
        <end position="420"/>
    </location>
</feature>
<evidence type="ECO:0000256" key="9">
    <source>
        <dbReference type="ARBA" id="ARBA00023157"/>
    </source>
</evidence>
<dbReference type="GO" id="GO:0016020">
    <property type="term" value="C:membrane"/>
    <property type="evidence" value="ECO:0007669"/>
    <property type="project" value="UniProtKB-SubCell"/>
</dbReference>
<dbReference type="FunFam" id="2.10.25.10:FF:000051">
    <property type="entry name" value="Laminin subunit alpha 4"/>
    <property type="match status" value="1"/>
</dbReference>
<sequence>MCEDGYMLAPSLHGNHVCRPCACPLALPSNNFAVRCDRGSSVVRCKCQEGYAGHFCERCSPGYYGNPMVVGDSCRRCDCNGNWDPNLLFNECHNVTGRCLACWDNTAGDTCERCAPGYYGDAINAKDCKACACNECGTASCDDRTGVCHCKPGEGYSGFSSCQGCRRCECGSASLRPTCHPLTLSCSCLPGAGGRYCDRCLPGYWDYSPAGCKTASVNLCNISCDECIWHLIGDMKASNQTLDQLTVSVLNITTGAAANDRLKYYNYTAHRLQSRFVDWRNKSSEMWKQEGRLAEAAGVVLSDTEELTDMEAALKSLGVRLDKDTLRNFLLAEQLSSNLTSLNVVIEEMVQDWELYSVQEDVDPETKLRNARESQAMLAQMRTLDLAPREPTATNESTEAHDLLRRVRQLEKKLVSAAGRMAPAKEILSRFGSKLTDTQRSQVKQQRLAEEHDSVSSTLQAVKDELTDAGRYLIEMEIMVQAELMDRLEALALVDHEGVQTAVDMAAELEQQANALEEALKQSDANGFVQKAISAANVYNNIVKYTDDANATALTTQNFSERADDAITGMSTQLDFVVIQSENVFKQSVSLHSEQIDLEAEVADKQKYIEETRETMVQNTKKLAGIKLDIDAIQGDRTPKRLEFSREVAEATRNHSLNVLQEMEPIGKQVEQWAENMRSNQYSTKDYERAVSSAGEAVDSLHLLVPELLEKLKVVEQKKPVNNVTTNILRIRELIAQARSVAKKVQVSMKFDGQSAVEVQPHSDLEELKTSTSISLFIRVDPDKDPIEDRFVLYLGDRNGKKDYVGLAIKNDNLVYVYNLGGEDVEIPLSTKPVSQWPPVFNYIKVERLGRHGKVFLTIPSQSSSDEQKFIQKGEALGTDSLFDIDPKDIVFFVGGVPAGVTLPPPLSLAPFVGCIELASINNDVISLYNFKKTHSVDVVATPPCPRYKLAFSQSRITSYLFDGTGFALINNMERRGNFGVVTRFDIAVRTVANDGVLLLMVKDDKYLLLELKNGYLRLEYNFGFENGPNRIDSHIPLLKINDVSVIYHQSKKVILLVDKSHVKSVENPNKIHLPFADIYIGGAPSAVLSSRPELSAVVGLKGCVKGFQFQKNDFNLLEEPGTIGISNGCPEEAFMSRSAFFTGHGFLGSTAKISPFDSFEGGLNFRTLSPSGLLFYHNEGKEEFSIALDNGMVVLNSKGTKVKSHKKQYNDGRTHFLVATLSQNKYHLVVDDKDKQEKKRPSSAAASSASLLKTFYFGGSPDSSFKNFTGCISHAYINRQDRDIEAEDFQRYSEKVNASLQDCPIESPPAALLTPISAPKAKASQSKKVALDGSSSRRDKEDHGETSCYLPSRPRAVRQASRYGGSAHSRQEYNLQRPLVRRSHFSLSLRTEASSGLVFYVSDKEEQNFMALLLDEGRLLFSFSSAGHRVQISSLGRYDDGAWHNVECIRDGSVGQLVIDDLTALEERAPGLDQSWHVQSPLYVGGAPPGHAHNNIQSVQSFSGCVRRLLLDGHLLSSASATFGATPCYDGPLEPGTFFSQDGGYVALDETVVLGRRLELAVEVRPRVASGVLVHIQVAEEDYMTVYLHHGAVVVLVNVGVQQFLTEVAPRDGLCTGTWHRITVILDANMVQLDVDSEVDHSVGPLNLFTMKIESPVFIGGAPDGLVPEGLDTRHYVGCMRNLSINHSPVSFTKAALVSGAVAVGNCPTA</sequence>
<evidence type="ECO:0000256" key="1">
    <source>
        <dbReference type="ARBA" id="ARBA00004302"/>
    </source>
</evidence>
<evidence type="ECO:0000313" key="18">
    <source>
        <dbReference type="Proteomes" id="UP001148018"/>
    </source>
</evidence>
<dbReference type="PANTHER" id="PTHR15036:SF47">
    <property type="entry name" value="LAMININ SUBUNIT ALPHA-4"/>
    <property type="match status" value="1"/>
</dbReference>
<evidence type="ECO:0000256" key="14">
    <source>
        <dbReference type="SAM" id="MobiDB-lite"/>
    </source>
</evidence>
<dbReference type="GO" id="GO:0045995">
    <property type="term" value="P:regulation of embryonic development"/>
    <property type="evidence" value="ECO:0007669"/>
    <property type="project" value="InterPro"/>
</dbReference>
<dbReference type="OrthoDB" id="5836593at2759"/>
<keyword evidence="5" id="KW-0677">Repeat</keyword>
<feature type="domain" description="Laminin G" evidence="15">
    <location>
        <begin position="957"/>
        <end position="1130"/>
    </location>
</feature>
<dbReference type="PROSITE" id="PS50027">
    <property type="entry name" value="EGF_LAM_2"/>
    <property type="match status" value="2"/>
</dbReference>
<dbReference type="Pfam" id="PF02210">
    <property type="entry name" value="Laminin_G_2"/>
    <property type="match status" value="5"/>
</dbReference>
<feature type="disulfide bond" evidence="12">
    <location>
        <begin position="188"/>
        <end position="197"/>
    </location>
</feature>
<evidence type="ECO:0000256" key="12">
    <source>
        <dbReference type="PROSITE-ProRule" id="PRU00460"/>
    </source>
</evidence>
<evidence type="ECO:0000259" key="16">
    <source>
        <dbReference type="PROSITE" id="PS50027"/>
    </source>
</evidence>
<keyword evidence="9 12" id="KW-1015">Disulfide bond</keyword>
<dbReference type="GO" id="GO:0030155">
    <property type="term" value="P:regulation of cell adhesion"/>
    <property type="evidence" value="ECO:0007669"/>
    <property type="project" value="InterPro"/>
</dbReference>
<dbReference type="PROSITE" id="PS50025">
    <property type="entry name" value="LAM_G_DOMAIN"/>
    <property type="match status" value="5"/>
</dbReference>
<comment type="subcellular location">
    <subcellularLocation>
        <location evidence="1">Secreted</location>
        <location evidence="1">Extracellular space</location>
        <location evidence="1">Extracellular matrix</location>
        <location evidence="1">Basement membrane</location>
    </subcellularLocation>
</comment>
<dbReference type="PANTHER" id="PTHR15036">
    <property type="entry name" value="PIKACHURIN-LIKE PROTEIN"/>
    <property type="match status" value="1"/>
</dbReference>
<dbReference type="GO" id="GO:0007155">
    <property type="term" value="P:cell adhesion"/>
    <property type="evidence" value="ECO:0007669"/>
    <property type="project" value="UniProtKB-KW"/>
</dbReference>
<accession>A0A9Q0EKF7</accession>
<organism evidence="17 18">
    <name type="scientific">Muraenolepis orangiensis</name>
    <name type="common">Patagonian moray cod</name>
    <dbReference type="NCBI Taxonomy" id="630683"/>
    <lineage>
        <taxon>Eukaryota</taxon>
        <taxon>Metazoa</taxon>
        <taxon>Chordata</taxon>
        <taxon>Craniata</taxon>
        <taxon>Vertebrata</taxon>
        <taxon>Euteleostomi</taxon>
        <taxon>Actinopterygii</taxon>
        <taxon>Neopterygii</taxon>
        <taxon>Teleostei</taxon>
        <taxon>Neoteleostei</taxon>
        <taxon>Acanthomorphata</taxon>
        <taxon>Zeiogadaria</taxon>
        <taxon>Gadariae</taxon>
        <taxon>Gadiformes</taxon>
        <taxon>Muraenolepidoidei</taxon>
        <taxon>Muraenolepididae</taxon>
        <taxon>Muraenolepis</taxon>
    </lineage>
</organism>
<feature type="domain" description="Laminin G" evidence="15">
    <location>
        <begin position="1536"/>
        <end position="1708"/>
    </location>
</feature>
<dbReference type="Pfam" id="PF06008">
    <property type="entry name" value="Laminin_I"/>
    <property type="match status" value="1"/>
</dbReference>
<dbReference type="InterPro" id="IPR050372">
    <property type="entry name" value="Neurexin-related_CASP"/>
</dbReference>
<dbReference type="SMART" id="SM00181">
    <property type="entry name" value="EGF"/>
    <property type="match status" value="4"/>
</dbReference>
<keyword evidence="7" id="KW-0130">Cell adhesion</keyword>
<dbReference type="Gene3D" id="2.10.25.10">
    <property type="entry name" value="Laminin"/>
    <property type="match status" value="3"/>
</dbReference>
<feature type="domain" description="Laminin EGF-like" evidence="16">
    <location>
        <begin position="77"/>
        <end position="130"/>
    </location>
</feature>
<dbReference type="GO" id="GO:0030334">
    <property type="term" value="P:regulation of cell migration"/>
    <property type="evidence" value="ECO:0007669"/>
    <property type="project" value="InterPro"/>
</dbReference>
<feature type="compositionally biased region" description="Basic and acidic residues" evidence="14">
    <location>
        <begin position="1336"/>
        <end position="1346"/>
    </location>
</feature>
<dbReference type="SMART" id="SM00180">
    <property type="entry name" value="EGF_Lam"/>
    <property type="match status" value="4"/>
</dbReference>
<dbReference type="GO" id="GO:0043256">
    <property type="term" value="C:laminin complex"/>
    <property type="evidence" value="ECO:0007669"/>
    <property type="project" value="UniProtKB-ARBA"/>
</dbReference>
<evidence type="ECO:0000256" key="4">
    <source>
        <dbReference type="ARBA" id="ARBA00022729"/>
    </source>
</evidence>
<evidence type="ECO:0000256" key="13">
    <source>
        <dbReference type="SAM" id="Coils"/>
    </source>
</evidence>
<feature type="domain" description="Laminin G" evidence="15">
    <location>
        <begin position="1137"/>
        <end position="1304"/>
    </location>
</feature>
<evidence type="ECO:0008006" key="19">
    <source>
        <dbReference type="Google" id="ProtNLM"/>
    </source>
</evidence>
<reference evidence="17" key="1">
    <citation type="submission" date="2022-07" db="EMBL/GenBank/DDBJ databases">
        <title>Chromosome-level genome of Muraenolepis orangiensis.</title>
        <authorList>
            <person name="Kim J."/>
        </authorList>
    </citation>
    <scope>NUCLEOTIDE SEQUENCE</scope>
    <source>
        <strain evidence="17">KU_S4_2022</strain>
        <tissue evidence="17">Muscle</tissue>
    </source>
</reference>
<evidence type="ECO:0000256" key="11">
    <source>
        <dbReference type="ARBA" id="ARBA00023292"/>
    </source>
</evidence>
<dbReference type="GO" id="GO:0005576">
    <property type="term" value="C:extracellular region"/>
    <property type="evidence" value="ECO:0007669"/>
    <property type="project" value="UniProtKB-ARBA"/>
</dbReference>
<name>A0A9Q0EKF7_9TELE</name>
<keyword evidence="2" id="KW-0964">Secreted</keyword>
<dbReference type="InterPro" id="IPR000742">
    <property type="entry name" value="EGF"/>
</dbReference>
<evidence type="ECO:0000313" key="17">
    <source>
        <dbReference type="EMBL" id="KAJ3607143.1"/>
    </source>
</evidence>
<dbReference type="GO" id="GO:0005102">
    <property type="term" value="F:signaling receptor binding"/>
    <property type="evidence" value="ECO:0007669"/>
    <property type="project" value="InterPro"/>
</dbReference>
<feature type="domain" description="Laminin G" evidence="15">
    <location>
        <begin position="746"/>
        <end position="945"/>
    </location>
</feature>
<evidence type="ECO:0000256" key="5">
    <source>
        <dbReference type="ARBA" id="ARBA00022737"/>
    </source>
</evidence>
<keyword evidence="6" id="KW-0084">Basement membrane</keyword>
<dbReference type="SUPFAM" id="SSF49899">
    <property type="entry name" value="Concanavalin A-like lectins/glucanases"/>
    <property type="match status" value="5"/>
</dbReference>
<dbReference type="InterPro" id="IPR009254">
    <property type="entry name" value="Laminin_aI"/>
</dbReference>
<feature type="region of interest" description="Disordered" evidence="14">
    <location>
        <begin position="1324"/>
        <end position="1352"/>
    </location>
</feature>
<feature type="domain" description="Laminin EGF-like" evidence="16">
    <location>
        <begin position="168"/>
        <end position="214"/>
    </location>
</feature>
<dbReference type="EMBL" id="JANIIK010000042">
    <property type="protein sequence ID" value="KAJ3607143.1"/>
    <property type="molecule type" value="Genomic_DNA"/>
</dbReference>
<feature type="disulfide bond" evidence="12">
    <location>
        <begin position="114"/>
        <end position="128"/>
    </location>
</feature>
<feature type="disulfide bond" evidence="12">
    <location>
        <begin position="102"/>
        <end position="111"/>
    </location>
</feature>
<dbReference type="InterPro" id="IPR002049">
    <property type="entry name" value="LE_dom"/>
</dbReference>
<evidence type="ECO:0000256" key="6">
    <source>
        <dbReference type="ARBA" id="ARBA00022869"/>
    </source>
</evidence>
<evidence type="ECO:0000256" key="8">
    <source>
        <dbReference type="ARBA" id="ARBA00023054"/>
    </source>
</evidence>
<protein>
    <recommendedName>
        <fullName evidence="19">Laminin subunit alpha-4</fullName>
    </recommendedName>
</protein>
<dbReference type="InterPro" id="IPR013320">
    <property type="entry name" value="ConA-like_dom_sf"/>
</dbReference>
<dbReference type="CDD" id="cd00110">
    <property type="entry name" value="LamG"/>
    <property type="match status" value="5"/>
</dbReference>
<dbReference type="PROSITE" id="PS01248">
    <property type="entry name" value="EGF_LAM_1"/>
    <property type="match status" value="2"/>
</dbReference>
<dbReference type="Proteomes" id="UP001148018">
    <property type="component" value="Unassembled WGS sequence"/>
</dbReference>
<evidence type="ECO:0000256" key="3">
    <source>
        <dbReference type="ARBA" id="ARBA00022530"/>
    </source>
</evidence>
<dbReference type="FunFam" id="2.10.25.10:FF:000033">
    <property type="entry name" value="Laminin subunit alpha 2"/>
    <property type="match status" value="1"/>
</dbReference>
<proteinExistence type="predicted"/>
<keyword evidence="4" id="KW-0732">Signal</keyword>
<dbReference type="InterPro" id="IPR010307">
    <property type="entry name" value="Laminin_dom_II"/>
</dbReference>
<gene>
    <name evidence="17" type="ORF">NHX12_026657</name>
</gene>
<keyword evidence="10" id="KW-0325">Glycoprotein</keyword>
<dbReference type="SMART" id="SM00282">
    <property type="entry name" value="LamG"/>
    <property type="match status" value="5"/>
</dbReference>
<dbReference type="Pfam" id="PF00053">
    <property type="entry name" value="EGF_laminin"/>
    <property type="match status" value="3"/>
</dbReference>
<comment type="caution">
    <text evidence="12">Lacks conserved residue(s) required for the propagation of feature annotation.</text>
</comment>
<dbReference type="CDD" id="cd00055">
    <property type="entry name" value="EGF_Lam"/>
    <property type="match status" value="3"/>
</dbReference>
<dbReference type="InterPro" id="IPR001791">
    <property type="entry name" value="Laminin_G"/>
</dbReference>
<evidence type="ECO:0000259" key="15">
    <source>
        <dbReference type="PROSITE" id="PS50025"/>
    </source>
</evidence>
<feature type="coiled-coil region" evidence="13">
    <location>
        <begin position="499"/>
        <end position="526"/>
    </location>
</feature>
<dbReference type="Gene3D" id="2.60.120.200">
    <property type="match status" value="5"/>
</dbReference>